<evidence type="ECO:0000256" key="5">
    <source>
        <dbReference type="ARBA" id="ARBA00023329"/>
    </source>
</evidence>
<feature type="region of interest" description="Disordered" evidence="6">
    <location>
        <begin position="150"/>
        <end position="201"/>
    </location>
</feature>
<dbReference type="Pfam" id="PF00928">
    <property type="entry name" value="Adap_comp_sub"/>
    <property type="match status" value="1"/>
</dbReference>
<protein>
    <submittedName>
        <fullName evidence="8">Apm2p</fullName>
    </submittedName>
</protein>
<evidence type="ECO:0000256" key="2">
    <source>
        <dbReference type="ARBA" id="ARBA00022448"/>
    </source>
</evidence>
<evidence type="ECO:0000313" key="8">
    <source>
        <dbReference type="RefSeq" id="XP_033766651.1"/>
    </source>
</evidence>
<accession>A0A8B8USI5</accession>
<reference evidence="8" key="3">
    <citation type="submission" date="2025-07" db="EMBL/GenBank/DDBJ databases">
        <authorList>
            <consortium name="NCBI Genome Project"/>
        </authorList>
    </citation>
    <scope>NUCLEOTIDE SEQUENCE</scope>
    <source>
        <strain evidence="8">CBS432</strain>
    </source>
</reference>
<dbReference type="InterPro" id="IPR018240">
    <property type="entry name" value="Clathrin_mu_CS"/>
</dbReference>
<name>A0A8B8USI5_SACPA</name>
<evidence type="ECO:0000256" key="4">
    <source>
        <dbReference type="ARBA" id="ARBA00023136"/>
    </source>
</evidence>
<reference evidence="8" key="4">
    <citation type="submission" date="2025-08" db="UniProtKB">
        <authorList>
            <consortium name="RefSeq"/>
        </authorList>
    </citation>
    <scope>IDENTIFICATION</scope>
    <source>
        <strain evidence="8">CBS432</strain>
    </source>
</reference>
<feature type="compositionally biased region" description="Basic residues" evidence="6">
    <location>
        <begin position="174"/>
        <end position="200"/>
    </location>
</feature>
<dbReference type="GO" id="GO:0030131">
    <property type="term" value="C:clathrin adaptor complex"/>
    <property type="evidence" value="ECO:0007669"/>
    <property type="project" value="InterPro"/>
</dbReference>
<sequence>MSSSLFILDENLEPLVSKNIRALPNLSSVLSSFKQCYHDESPPVLSQNNWFFIHLKRDFLHFVSVIHTTDKPNIDLMTILAFLEQFYHLLQKYFEIKVLTKNVILDNVLLVLELMDECIDFGIVQVTDPSIIKDYIRVKVNLPKVTIDNEEWSSNEESSSSSSGSDSDSQYSNTKKRKDKKRKKKNKKSTKGKNVGKNKLKSIMVNNKENRGINVVESVKETLRNKNDAGKESINDELPNDGNDLYINGDIAKTIIMPISWRTKGIHYAKNEFFLDVIERVQYLMDFEKGVIRKNLIHGEIVCRCYLSGMPKLKISINKILNKDPQFMSNSSFHQCVSLDSINTIEKEEEKDDDDDDDAGSQAATDAREIEFVPPDGEFVLCQYELKRHVKDAPMIKLKGFEIKPKLKKFKIQIVTKIQTNFKPTNSTSKLNVKIPLTKVFQEYKIDLSKQIRFKANIGKVVFNLSDDFLLWEIQTMKGHREHSTNNASQDKNDEDDPNTCASMVAEFPLFNQEEYDRLQEEMKTSMNPPPLRTGPRLEELYRQVHDQQTAHVTPRDKLVNIDFEIPYCTCSGLKVEYLKVEEPQLQYQSFPWVRYKTISDEEYAYIV</sequence>
<feature type="compositionally biased region" description="Acidic residues" evidence="6">
    <location>
        <begin position="348"/>
        <end position="359"/>
    </location>
</feature>
<feature type="domain" description="MHD" evidence="7">
    <location>
        <begin position="270"/>
        <end position="607"/>
    </location>
</feature>
<dbReference type="CDD" id="cd09250">
    <property type="entry name" value="AP-1_Mu1_Cterm"/>
    <property type="match status" value="1"/>
</dbReference>
<dbReference type="SUPFAM" id="SSF49447">
    <property type="entry name" value="Second domain of Mu2 adaptin subunit (ap50) of ap2 adaptor"/>
    <property type="match status" value="1"/>
</dbReference>
<proteinExistence type="predicted"/>
<feature type="region of interest" description="Disordered" evidence="6">
    <location>
        <begin position="348"/>
        <end position="367"/>
    </location>
</feature>
<dbReference type="InterPro" id="IPR011012">
    <property type="entry name" value="Longin-like_dom_sf"/>
</dbReference>
<dbReference type="VEuPathDB" id="FungiDB:SPAR_H00230"/>
<evidence type="ECO:0000256" key="1">
    <source>
        <dbReference type="ARBA" id="ARBA00004156"/>
    </source>
</evidence>
<dbReference type="Gene3D" id="3.30.450.60">
    <property type="match status" value="1"/>
</dbReference>
<keyword evidence="2" id="KW-0813">Transport</keyword>
<gene>
    <name evidence="8" type="primary">APM2</name>
    <name evidence="8" type="ORF">SPAR_H00230</name>
</gene>
<keyword evidence="5" id="KW-0968">Cytoplasmic vesicle</keyword>
<dbReference type="GeneID" id="54630959"/>
<dbReference type="CDD" id="cd14828">
    <property type="entry name" value="AP_Mu_N"/>
    <property type="match status" value="1"/>
</dbReference>
<dbReference type="KEGG" id="spao:SPAR_H00230"/>
<evidence type="ECO:0000259" key="7">
    <source>
        <dbReference type="PROSITE" id="PS51072"/>
    </source>
</evidence>
<feature type="compositionally biased region" description="Low complexity" evidence="6">
    <location>
        <begin position="155"/>
        <end position="173"/>
    </location>
</feature>
<dbReference type="OrthoDB" id="10259133at2759"/>
<organism evidence="8">
    <name type="scientific">Saccharomyces paradoxus</name>
    <name type="common">Yeast</name>
    <name type="synonym">Saccharomyces douglasii</name>
    <dbReference type="NCBI Taxonomy" id="27291"/>
    <lineage>
        <taxon>Eukaryota</taxon>
        <taxon>Fungi</taxon>
        <taxon>Dikarya</taxon>
        <taxon>Ascomycota</taxon>
        <taxon>Saccharomycotina</taxon>
        <taxon>Saccharomycetes</taxon>
        <taxon>Saccharomycetales</taxon>
        <taxon>Saccharomycetaceae</taxon>
        <taxon>Saccharomyces</taxon>
    </lineage>
</organism>
<evidence type="ECO:0000256" key="6">
    <source>
        <dbReference type="SAM" id="MobiDB-lite"/>
    </source>
</evidence>
<reference evidence="8" key="2">
    <citation type="submission" date="2020-01" db="EMBL/GenBank/DDBJ databases">
        <title>Population-level Yeast Reference Genomes.</title>
        <authorList>
            <person name="Yue J.-X."/>
        </authorList>
    </citation>
    <scope>NUCLEOTIDE SEQUENCE</scope>
    <source>
        <strain evidence="8">CBS432</strain>
    </source>
</reference>
<comment type="subcellular location">
    <subcellularLocation>
        <location evidence="1">Cytoplasmic vesicle membrane</location>
    </subcellularLocation>
</comment>
<dbReference type="PROSITE" id="PS00990">
    <property type="entry name" value="CLAT_ADAPTOR_M_1"/>
    <property type="match status" value="1"/>
</dbReference>
<dbReference type="GO" id="GO:0006886">
    <property type="term" value="P:intracellular protein transport"/>
    <property type="evidence" value="ECO:0007669"/>
    <property type="project" value="InterPro"/>
</dbReference>
<dbReference type="GO" id="GO:0030659">
    <property type="term" value="C:cytoplasmic vesicle membrane"/>
    <property type="evidence" value="ECO:0007669"/>
    <property type="project" value="UniProtKB-SubCell"/>
</dbReference>
<dbReference type="InterPro" id="IPR028565">
    <property type="entry name" value="MHD"/>
</dbReference>
<keyword evidence="3" id="KW-0653">Protein transport</keyword>
<dbReference type="PROSITE" id="PS51072">
    <property type="entry name" value="MHD"/>
    <property type="match status" value="1"/>
</dbReference>
<dbReference type="AlphaFoldDB" id="A0A8B8USI5"/>
<dbReference type="InterPro" id="IPR036168">
    <property type="entry name" value="AP2_Mu_C_sf"/>
</dbReference>
<reference evidence="8" key="1">
    <citation type="journal article" date="2017" name="Nat. Genet.">
        <title>Contrasting evolutionary genome dynamics between domesticated and wild yeasts.</title>
        <authorList>
            <person name="Yue J.X."/>
            <person name="Li J."/>
            <person name="Aigrain L."/>
            <person name="Hallin J."/>
            <person name="Persson K."/>
            <person name="Oliver K."/>
            <person name="Bergstrom A."/>
            <person name="Coupland P."/>
            <person name="Warringer J."/>
            <person name="Lagomarsino M.C."/>
            <person name="Fischer G."/>
            <person name="Durbin R."/>
            <person name="Liti G."/>
        </authorList>
    </citation>
    <scope>NUCLEOTIDE SEQUENCE</scope>
    <source>
        <strain evidence="8">CBS432</strain>
    </source>
</reference>
<dbReference type="Gene3D" id="2.60.40.1170">
    <property type="entry name" value="Mu homology domain, subdomain B"/>
    <property type="match status" value="2"/>
</dbReference>
<dbReference type="SUPFAM" id="SSF64356">
    <property type="entry name" value="SNARE-like"/>
    <property type="match status" value="1"/>
</dbReference>
<dbReference type="InterPro" id="IPR050431">
    <property type="entry name" value="Adaptor_comp_med_subunit"/>
</dbReference>
<dbReference type="RefSeq" id="XP_033766651.1">
    <property type="nucleotide sequence ID" value="XM_033910760.1"/>
</dbReference>
<evidence type="ECO:0000256" key="3">
    <source>
        <dbReference type="ARBA" id="ARBA00022927"/>
    </source>
</evidence>
<dbReference type="InterPro" id="IPR027200">
    <property type="entry name" value="Apm2_N"/>
</dbReference>
<dbReference type="PANTHER" id="PTHR10529">
    <property type="entry name" value="AP COMPLEX SUBUNIT MU"/>
    <property type="match status" value="1"/>
</dbReference>
<dbReference type="GO" id="GO:0016192">
    <property type="term" value="P:vesicle-mediated transport"/>
    <property type="evidence" value="ECO:0007669"/>
    <property type="project" value="InterPro"/>
</dbReference>
<keyword evidence="4" id="KW-0472">Membrane</keyword>